<organism evidence="5 6">
    <name type="scientific">Oceanospirillum linum</name>
    <dbReference type="NCBI Taxonomy" id="966"/>
    <lineage>
        <taxon>Bacteria</taxon>
        <taxon>Pseudomonadati</taxon>
        <taxon>Pseudomonadota</taxon>
        <taxon>Gammaproteobacteria</taxon>
        <taxon>Oceanospirillales</taxon>
        <taxon>Oceanospirillaceae</taxon>
        <taxon>Oceanospirillum</taxon>
    </lineage>
</organism>
<accession>A0A1T1HGE9</accession>
<evidence type="ECO:0000256" key="2">
    <source>
        <dbReference type="ARBA" id="ARBA00022747"/>
    </source>
</evidence>
<evidence type="ECO:0000256" key="1">
    <source>
        <dbReference type="ARBA" id="ARBA00010923"/>
    </source>
</evidence>
<gene>
    <name evidence="5" type="ORF">BTA35_0204795</name>
</gene>
<dbReference type="SUPFAM" id="SSF116734">
    <property type="entry name" value="DNA methylase specificity domain"/>
    <property type="match status" value="1"/>
</dbReference>
<keyword evidence="6" id="KW-1185">Reference proteome</keyword>
<comment type="similarity">
    <text evidence="1">Belongs to the type-I restriction system S methylase family.</text>
</comment>
<evidence type="ECO:0000256" key="3">
    <source>
        <dbReference type="ARBA" id="ARBA00023125"/>
    </source>
</evidence>
<dbReference type="RefSeq" id="WP_077243245.1">
    <property type="nucleotide sequence ID" value="NZ_FXTS01000004.1"/>
</dbReference>
<sequence length="209" mass="23125">MSFTTHQKSLAEIASIRTGYTFRGKVTELTEGGNAHIAQIKDARSSWEATNRSTLGADQLPRIQWDGKDKAFVGAGSVILPARGSKGGYFRASCITQNNDALPLVVSSQFLIITPNDAVLPEFLCWSLNQPALQYWLAEGAGSQGSSIVMLTAKMAKELTLDIPSLETQQKILHINQLWEQEQELTKALLKNRETQMQGMFQQLLKESK</sequence>
<feature type="domain" description="Type I restriction modification DNA specificity" evidence="4">
    <location>
        <begin position="8"/>
        <end position="186"/>
    </location>
</feature>
<keyword evidence="2" id="KW-0680">Restriction system</keyword>
<evidence type="ECO:0000259" key="4">
    <source>
        <dbReference type="Pfam" id="PF01420"/>
    </source>
</evidence>
<dbReference type="InterPro" id="IPR052021">
    <property type="entry name" value="Type-I_RS_S_subunit"/>
</dbReference>
<dbReference type="PANTHER" id="PTHR30408:SF12">
    <property type="entry name" value="TYPE I RESTRICTION ENZYME MJAVIII SPECIFICITY SUBUNIT"/>
    <property type="match status" value="1"/>
</dbReference>
<dbReference type="AlphaFoldDB" id="A0A1T1HGE9"/>
<dbReference type="EMBL" id="MTSD02000001">
    <property type="protein sequence ID" value="OOV88797.1"/>
    <property type="molecule type" value="Genomic_DNA"/>
</dbReference>
<dbReference type="Pfam" id="PF01420">
    <property type="entry name" value="Methylase_S"/>
    <property type="match status" value="1"/>
</dbReference>
<keyword evidence="5" id="KW-0255">Endonuclease</keyword>
<evidence type="ECO:0000313" key="5">
    <source>
        <dbReference type="EMBL" id="OOV88797.1"/>
    </source>
</evidence>
<dbReference type="InterPro" id="IPR000055">
    <property type="entry name" value="Restrct_endonuc_typeI_TRD"/>
</dbReference>
<dbReference type="Gene3D" id="3.90.220.20">
    <property type="entry name" value="DNA methylase specificity domains"/>
    <property type="match status" value="1"/>
</dbReference>
<dbReference type="GO" id="GO:0009307">
    <property type="term" value="P:DNA restriction-modification system"/>
    <property type="evidence" value="ECO:0007669"/>
    <property type="project" value="UniProtKB-KW"/>
</dbReference>
<keyword evidence="3" id="KW-0238">DNA-binding</keyword>
<dbReference type="PANTHER" id="PTHR30408">
    <property type="entry name" value="TYPE-1 RESTRICTION ENZYME ECOKI SPECIFICITY PROTEIN"/>
    <property type="match status" value="1"/>
</dbReference>
<keyword evidence="5" id="KW-0540">Nuclease</keyword>
<keyword evidence="5" id="KW-0378">Hydrolase</keyword>
<dbReference type="GO" id="GO:0003677">
    <property type="term" value="F:DNA binding"/>
    <property type="evidence" value="ECO:0007669"/>
    <property type="project" value="UniProtKB-KW"/>
</dbReference>
<dbReference type="CDD" id="cd16961">
    <property type="entry name" value="RMtype1_S_TRD-CR_like"/>
    <property type="match status" value="1"/>
</dbReference>
<dbReference type="STRING" id="966.BTA35_0204795"/>
<protein>
    <submittedName>
        <fullName evidence="5">Restriction endonuclease subunit S</fullName>
    </submittedName>
</protein>
<evidence type="ECO:0000313" key="6">
    <source>
        <dbReference type="Proteomes" id="UP000190064"/>
    </source>
</evidence>
<dbReference type="GO" id="GO:0004519">
    <property type="term" value="F:endonuclease activity"/>
    <property type="evidence" value="ECO:0007669"/>
    <property type="project" value="UniProtKB-KW"/>
</dbReference>
<proteinExistence type="inferred from homology"/>
<comment type="caution">
    <text evidence="5">The sequence shown here is derived from an EMBL/GenBank/DDBJ whole genome shotgun (WGS) entry which is preliminary data.</text>
</comment>
<dbReference type="Proteomes" id="UP000190064">
    <property type="component" value="Unassembled WGS sequence"/>
</dbReference>
<reference evidence="5" key="1">
    <citation type="submission" date="2017-02" db="EMBL/GenBank/DDBJ databases">
        <title>Draft Genome Sequence of the Salt Water Bacterium Oceanospirillum linum ATCC 11336.</title>
        <authorList>
            <person name="Trachtenberg A.M."/>
            <person name="Carney J.G."/>
            <person name="Linnane J.D."/>
            <person name="Rheaume B.A."/>
            <person name="Pitts N.L."/>
            <person name="Mykles D.L."/>
            <person name="Maclea K.S."/>
        </authorList>
    </citation>
    <scope>NUCLEOTIDE SEQUENCE [LARGE SCALE GENOMIC DNA]</scope>
    <source>
        <strain evidence="5">ATCC 11336</strain>
    </source>
</reference>
<name>A0A1T1HGE9_OCELI</name>
<dbReference type="InterPro" id="IPR044946">
    <property type="entry name" value="Restrct_endonuc_typeI_TRD_sf"/>
</dbReference>